<sequence length="272" mass="32002">MNNTLNMALENHRSNDNAVLDTILVNIDEFSKVYTNLTNITDTILTLVYDTEEVENIIEYQDVDISNNDIKYITKESLEQEYGDKINEIYLDKFMNKENMLNERFNCYINKIYLMDKKHEENILSTLNDILDQMDINLINTNKKFIAILKQDKVLFDSCKSILLKLLFDDNEFGFKLNIDDLLLNTPEYKQNLIRMINTELSNKNMNNIIVLLNKLKTIDLSTFNELRLKFIGEFKRIPVKSDASEDTNDKIDVLYENYLISNYNNNLKNLV</sequence>
<dbReference type="Proteomes" id="UP000095358">
    <property type="component" value="Unassembled WGS sequence"/>
</dbReference>
<dbReference type="AlphaFoldDB" id="A0A1E5RYE1"/>
<accession>A0A1E5RYE1</accession>
<proteinExistence type="predicted"/>
<dbReference type="VEuPathDB" id="FungiDB:AWRI3580_g864"/>
<gene>
    <name evidence="1" type="ORF">AWRI3580_g864</name>
</gene>
<evidence type="ECO:0000313" key="1">
    <source>
        <dbReference type="EMBL" id="OEJ91743.1"/>
    </source>
</evidence>
<name>A0A1E5RYE1_HANUV</name>
<reference evidence="2" key="1">
    <citation type="journal article" date="2016" name="Genome Announc.">
        <title>Genome sequences of three species of Hanseniaspora isolated from spontaneous wine fermentations.</title>
        <authorList>
            <person name="Sternes P.R."/>
            <person name="Lee D."/>
            <person name="Kutyna D.R."/>
            <person name="Borneman A.R."/>
        </authorList>
    </citation>
    <scope>NUCLEOTIDE SEQUENCE [LARGE SCALE GENOMIC DNA]</scope>
    <source>
        <strain evidence="2">AWRI3580</strain>
    </source>
</reference>
<comment type="caution">
    <text evidence="1">The sequence shown here is derived from an EMBL/GenBank/DDBJ whole genome shotgun (WGS) entry which is preliminary data.</text>
</comment>
<evidence type="ECO:0000313" key="2">
    <source>
        <dbReference type="Proteomes" id="UP000095358"/>
    </source>
</evidence>
<dbReference type="OrthoDB" id="3972093at2759"/>
<organism evidence="1 2">
    <name type="scientific">Hanseniaspora uvarum</name>
    <name type="common">Yeast</name>
    <name type="synonym">Kloeckera apiculata</name>
    <dbReference type="NCBI Taxonomy" id="29833"/>
    <lineage>
        <taxon>Eukaryota</taxon>
        <taxon>Fungi</taxon>
        <taxon>Dikarya</taxon>
        <taxon>Ascomycota</taxon>
        <taxon>Saccharomycotina</taxon>
        <taxon>Saccharomycetes</taxon>
        <taxon>Saccharomycodales</taxon>
        <taxon>Saccharomycodaceae</taxon>
        <taxon>Hanseniaspora</taxon>
    </lineage>
</organism>
<keyword evidence="2" id="KW-1185">Reference proteome</keyword>
<protein>
    <submittedName>
        <fullName evidence="1">Uncharacterized protein</fullName>
    </submittedName>
</protein>
<dbReference type="EMBL" id="LPNN01000002">
    <property type="protein sequence ID" value="OEJ91743.1"/>
    <property type="molecule type" value="Genomic_DNA"/>
</dbReference>